<feature type="transmembrane region" description="Helical" evidence="4">
    <location>
        <begin position="1099"/>
        <end position="1120"/>
    </location>
</feature>
<name>A0A1R2CU25_9CILI</name>
<feature type="transmembrane region" description="Helical" evidence="4">
    <location>
        <begin position="1036"/>
        <end position="1053"/>
    </location>
</feature>
<dbReference type="SUPFAM" id="SSF50993">
    <property type="entry name" value="Peptidase/esterase 'gauge' domain"/>
    <property type="match status" value="1"/>
</dbReference>
<evidence type="ECO:0000256" key="2">
    <source>
        <dbReference type="ARBA" id="ARBA00022737"/>
    </source>
</evidence>
<dbReference type="SUPFAM" id="SSF50978">
    <property type="entry name" value="WD40 repeat-like"/>
    <property type="match status" value="1"/>
</dbReference>
<feature type="repeat" description="WD" evidence="3">
    <location>
        <begin position="471"/>
        <end position="511"/>
    </location>
</feature>
<dbReference type="InterPro" id="IPR019775">
    <property type="entry name" value="WD40_repeat_CS"/>
</dbReference>
<evidence type="ECO:0000256" key="3">
    <source>
        <dbReference type="PROSITE-ProRule" id="PRU00221"/>
    </source>
</evidence>
<feature type="transmembrane region" description="Helical" evidence="4">
    <location>
        <begin position="971"/>
        <end position="993"/>
    </location>
</feature>
<dbReference type="PROSITE" id="PS50294">
    <property type="entry name" value="WD_REPEATS_REGION"/>
    <property type="match status" value="7"/>
</dbReference>
<dbReference type="PANTHER" id="PTHR19848">
    <property type="entry name" value="WD40 REPEAT PROTEIN"/>
    <property type="match status" value="1"/>
</dbReference>
<evidence type="ECO:0000256" key="4">
    <source>
        <dbReference type="SAM" id="Phobius"/>
    </source>
</evidence>
<dbReference type="SUPFAM" id="SSF48403">
    <property type="entry name" value="Ankyrin repeat"/>
    <property type="match status" value="1"/>
</dbReference>
<feature type="transmembrane region" description="Helical" evidence="4">
    <location>
        <begin position="1151"/>
        <end position="1172"/>
    </location>
</feature>
<dbReference type="InterPro" id="IPR001680">
    <property type="entry name" value="WD40_rpt"/>
</dbReference>
<evidence type="ECO:0000256" key="1">
    <source>
        <dbReference type="ARBA" id="ARBA00022574"/>
    </source>
</evidence>
<gene>
    <name evidence="5" type="ORF">SteCoe_4727</name>
</gene>
<keyword evidence="4" id="KW-1133">Transmembrane helix</keyword>
<dbReference type="Proteomes" id="UP000187209">
    <property type="component" value="Unassembled WGS sequence"/>
</dbReference>
<evidence type="ECO:0000313" key="5">
    <source>
        <dbReference type="EMBL" id="OMJ92492.1"/>
    </source>
</evidence>
<feature type="repeat" description="WD" evidence="3">
    <location>
        <begin position="554"/>
        <end position="587"/>
    </location>
</feature>
<feature type="repeat" description="WD" evidence="3">
    <location>
        <begin position="137"/>
        <end position="178"/>
    </location>
</feature>
<dbReference type="CDD" id="cd00200">
    <property type="entry name" value="WD40"/>
    <property type="match status" value="1"/>
</dbReference>
<dbReference type="PROSITE" id="PS00678">
    <property type="entry name" value="WD_REPEATS_1"/>
    <property type="match status" value="2"/>
</dbReference>
<dbReference type="PANTHER" id="PTHR19848:SF8">
    <property type="entry name" value="F-BOX AND WD REPEAT DOMAIN CONTAINING 7"/>
    <property type="match status" value="1"/>
</dbReference>
<feature type="repeat" description="WD" evidence="3">
    <location>
        <begin position="179"/>
        <end position="220"/>
    </location>
</feature>
<protein>
    <submittedName>
        <fullName evidence="5">Uncharacterized protein</fullName>
    </submittedName>
</protein>
<feature type="repeat" description="WD" evidence="3">
    <location>
        <begin position="221"/>
        <end position="263"/>
    </location>
</feature>
<keyword evidence="4" id="KW-0472">Membrane</keyword>
<feature type="repeat" description="WD" evidence="3">
    <location>
        <begin position="95"/>
        <end position="126"/>
    </location>
</feature>
<dbReference type="Pfam" id="PF00400">
    <property type="entry name" value="WD40"/>
    <property type="match status" value="7"/>
</dbReference>
<keyword evidence="1 3" id="KW-0853">WD repeat</keyword>
<sequence>MDTRLLGNYATNDNLVSDDRNIHLKEIQNTIRSFQLMKSMTIKNSKMNYKIGDDVDRRNSLVSFSHDSKYLAMCCEEDSVALWDFSLVENNLTILGNHDSEVSALAFGENYILVSGCQNGIVKIWNDARNKEDTCEIEAHNEEITCIAVNPKGENFVTGSRDMTAKIWSLEDCKEEAVLQEMGGSVMALVFTPNGKKLIMGSEDKLITIWSVKEKAIICKLKGHTDAIANLSITETMSGTFLASNTQNEMKVWSLEKNKLYFDYSDIENDISNVSFSKKGGILALGFFTQAYIYIWNIENMTDKTIFNEFGENKERIEFSPDGKYLVGIGTSNIVLLSLAYKEKRLIWESQRSINKFVLYDDKIIIATENPRINIKGIYDNSIDQTINAKEKIKCLDIGVNTDMHNLLAYGGNLGSAVVRNLNTEKILYERKMENSIKALVLYDDCSKLAIATNQCHKIYVENFTGDEKIMHGHSDDVLCLCVAKNKFLFSGSQDKLVIMWDLETFKEYHVFKEHTAWVTALAYCNRSNFVASGSQDSRIIIWNIDFLRIEFILSEHTMKITSLKFRDDGHYLISGSFDNSFIVWNIIERRLESKIVGHTQNIIQVAMQDSSIISASDDRTIKLWGYEEDFTTENDYKLFNEEEEVNFIVFSNCKNYAVIAFSANYMFVTIKRTPAIDLSNYSPDENGVYFTKHPWIVITNNSNNDVDIFDVITGNLIAQSSESRNLLSPASSISKNFRTFFDSNYQNVLDYKNLVLCIQQNTLKNISLNSLSCTITSKRFTGIHIAAYKGIHSLLQKLIKNPIIPLRTDSYGFSPLRYSIDRQHQLCTDALIKYVIKLSESPDSQVFRSSIHALRNDLPTILRNSSKFLKEMLDISIKSYTDVVRFGEPISDLPIIVTKSTSSGSFQDFMTTQEGLSQKKKPLLIKFGLIPIKNSNEDLLKSIVSYQNEDIFRSEFIQYIIQYNWNQFSLIIQLFSLFQLVSVLFVFIAIAVYSGQSWIWNSIVLGCTFILLVIEGRQFSNDMQGYSEDWWNFIDIIRVILTGSYFASLFIVSDIPDMITWLVIVYNAIRGLSGFRAFKTTRYYIRLIFLSLDKIKYFLAIFIYTILSLGFLNISTMHIDLNFSNLFVLPFAFTAGAIDTDEGLSVVKGITIIVAVTISIILMLNMIISILGDSFDEFQLKADIFNYREMAGVIIEIKCLSEWFYKIEDKCEYLHICLNAYEDSALGWRGRVLDVRETVEEFRDFSKEHFEKMKSQTKKRFSKIEKNFESLEKSYKNLAGRVQRNNEDVMKKLARIEEAVLGKKQEDE</sequence>
<dbReference type="Gene3D" id="2.130.10.10">
    <property type="entry name" value="YVTN repeat-like/Quinoprotein amine dehydrogenase"/>
    <property type="match status" value="3"/>
</dbReference>
<keyword evidence="2" id="KW-0677">Repeat</keyword>
<keyword evidence="6" id="KW-1185">Reference proteome</keyword>
<dbReference type="EMBL" id="MPUH01000060">
    <property type="protein sequence ID" value="OMJ92492.1"/>
    <property type="molecule type" value="Genomic_DNA"/>
</dbReference>
<dbReference type="InterPro" id="IPR011047">
    <property type="entry name" value="Quinoprotein_ADH-like_sf"/>
</dbReference>
<dbReference type="SUPFAM" id="SSF50998">
    <property type="entry name" value="Quinoprotein alcohol dehydrogenase-like"/>
    <property type="match status" value="1"/>
</dbReference>
<organism evidence="5 6">
    <name type="scientific">Stentor coeruleus</name>
    <dbReference type="NCBI Taxonomy" id="5963"/>
    <lineage>
        <taxon>Eukaryota</taxon>
        <taxon>Sar</taxon>
        <taxon>Alveolata</taxon>
        <taxon>Ciliophora</taxon>
        <taxon>Postciliodesmatophora</taxon>
        <taxon>Heterotrichea</taxon>
        <taxon>Heterotrichida</taxon>
        <taxon>Stentoridae</taxon>
        <taxon>Stentor</taxon>
    </lineage>
</organism>
<dbReference type="InterPro" id="IPR036770">
    <property type="entry name" value="Ankyrin_rpt-contain_sf"/>
</dbReference>
<evidence type="ECO:0000313" key="6">
    <source>
        <dbReference type="Proteomes" id="UP000187209"/>
    </source>
</evidence>
<dbReference type="PROSITE" id="PS50082">
    <property type="entry name" value="WD_REPEATS_2"/>
    <property type="match status" value="8"/>
</dbReference>
<comment type="caution">
    <text evidence="5">The sequence shown here is derived from an EMBL/GenBank/DDBJ whole genome shotgun (WGS) entry which is preliminary data.</text>
</comment>
<dbReference type="SMART" id="SM00320">
    <property type="entry name" value="WD40"/>
    <property type="match status" value="10"/>
</dbReference>
<feature type="repeat" description="WD" evidence="3">
    <location>
        <begin position="512"/>
        <end position="546"/>
    </location>
</feature>
<accession>A0A1R2CU25</accession>
<feature type="transmembrane region" description="Helical" evidence="4">
    <location>
        <begin position="999"/>
        <end position="1015"/>
    </location>
</feature>
<proteinExistence type="predicted"/>
<keyword evidence="4" id="KW-0812">Transmembrane</keyword>
<feature type="repeat" description="WD" evidence="3">
    <location>
        <begin position="596"/>
        <end position="635"/>
    </location>
</feature>
<dbReference type="InterPro" id="IPR036322">
    <property type="entry name" value="WD40_repeat_dom_sf"/>
</dbReference>
<dbReference type="InterPro" id="IPR015943">
    <property type="entry name" value="WD40/YVTN_repeat-like_dom_sf"/>
</dbReference>
<reference evidence="5 6" key="1">
    <citation type="submission" date="2016-11" db="EMBL/GenBank/DDBJ databases">
        <title>The macronuclear genome of Stentor coeruleus: a giant cell with tiny introns.</title>
        <authorList>
            <person name="Slabodnick M."/>
            <person name="Ruby J.G."/>
            <person name="Reiff S.B."/>
            <person name="Swart E.C."/>
            <person name="Gosai S."/>
            <person name="Prabakaran S."/>
            <person name="Witkowska E."/>
            <person name="Larue G.E."/>
            <person name="Fisher S."/>
            <person name="Freeman R.M."/>
            <person name="Gunawardena J."/>
            <person name="Chu W."/>
            <person name="Stover N.A."/>
            <person name="Gregory B.D."/>
            <person name="Nowacki M."/>
            <person name="Derisi J."/>
            <person name="Roy S.W."/>
            <person name="Marshall W.F."/>
            <person name="Sood P."/>
        </authorList>
    </citation>
    <scope>NUCLEOTIDE SEQUENCE [LARGE SCALE GENOMIC DNA]</scope>
    <source>
        <strain evidence="5">WM001</strain>
    </source>
</reference>